<dbReference type="AlphaFoldDB" id="A0AAE0TLD9"/>
<reference evidence="1" key="3">
    <citation type="submission" date="2023-05" db="EMBL/GenBank/DDBJ databases">
        <authorList>
            <person name="Smith C.H."/>
        </authorList>
    </citation>
    <scope>NUCLEOTIDE SEQUENCE</scope>
    <source>
        <strain evidence="1">CHS0354</strain>
        <tissue evidence="1">Mantle</tissue>
    </source>
</reference>
<evidence type="ECO:0000313" key="2">
    <source>
        <dbReference type="Proteomes" id="UP001195483"/>
    </source>
</evidence>
<proteinExistence type="predicted"/>
<gene>
    <name evidence="1" type="ORF">CHS0354_031162</name>
</gene>
<reference evidence="1" key="1">
    <citation type="journal article" date="2021" name="Genome Biol. Evol.">
        <title>A High-Quality Reference Genome for a Parasitic Bivalve with Doubly Uniparental Inheritance (Bivalvia: Unionida).</title>
        <authorList>
            <person name="Smith C.H."/>
        </authorList>
    </citation>
    <scope>NUCLEOTIDE SEQUENCE</scope>
    <source>
        <strain evidence="1">CHS0354</strain>
    </source>
</reference>
<keyword evidence="2" id="KW-1185">Reference proteome</keyword>
<dbReference type="Proteomes" id="UP001195483">
    <property type="component" value="Unassembled WGS sequence"/>
</dbReference>
<protein>
    <submittedName>
        <fullName evidence="1">Uncharacterized protein</fullName>
    </submittedName>
</protein>
<sequence>MIFQGNIRRSGWRSIMLVSPRSLKKVKEIGKLIGGQSGISILVSWETRLKDAITSIKKQYEEQLKAIQILYERE</sequence>
<reference evidence="1" key="2">
    <citation type="journal article" date="2021" name="Genome Biol. Evol.">
        <title>Developing a high-quality reference genome for a parasitic bivalve with doubly uniparental inheritance (Bivalvia: Unionida).</title>
        <authorList>
            <person name="Smith C.H."/>
        </authorList>
    </citation>
    <scope>NUCLEOTIDE SEQUENCE</scope>
    <source>
        <strain evidence="1">CHS0354</strain>
        <tissue evidence="1">Mantle</tissue>
    </source>
</reference>
<name>A0AAE0TLD9_9BIVA</name>
<dbReference type="EMBL" id="JAEAOA010001867">
    <property type="protein sequence ID" value="KAK3612093.1"/>
    <property type="molecule type" value="Genomic_DNA"/>
</dbReference>
<accession>A0AAE0TLD9</accession>
<evidence type="ECO:0000313" key="1">
    <source>
        <dbReference type="EMBL" id="KAK3612093.1"/>
    </source>
</evidence>
<organism evidence="1 2">
    <name type="scientific">Potamilus streckersoni</name>
    <dbReference type="NCBI Taxonomy" id="2493646"/>
    <lineage>
        <taxon>Eukaryota</taxon>
        <taxon>Metazoa</taxon>
        <taxon>Spiralia</taxon>
        <taxon>Lophotrochozoa</taxon>
        <taxon>Mollusca</taxon>
        <taxon>Bivalvia</taxon>
        <taxon>Autobranchia</taxon>
        <taxon>Heteroconchia</taxon>
        <taxon>Palaeoheterodonta</taxon>
        <taxon>Unionida</taxon>
        <taxon>Unionoidea</taxon>
        <taxon>Unionidae</taxon>
        <taxon>Ambleminae</taxon>
        <taxon>Lampsilini</taxon>
        <taxon>Potamilus</taxon>
    </lineage>
</organism>
<comment type="caution">
    <text evidence="1">The sequence shown here is derived from an EMBL/GenBank/DDBJ whole genome shotgun (WGS) entry which is preliminary data.</text>
</comment>